<dbReference type="PROSITE" id="PS50096">
    <property type="entry name" value="IQ"/>
    <property type="match status" value="2"/>
</dbReference>
<feature type="compositionally biased region" description="Polar residues" evidence="1">
    <location>
        <begin position="410"/>
        <end position="420"/>
    </location>
</feature>
<sequence length="2506" mass="269664">MVGFEGWVAASRVNLGISAASRDLNVQVDEAMTRIIRNGDMSGNWSGVGGCKVQHDVNSNLVRQAEEQPCLRDAGYGTTKGALYLGYDSCRDERSFAGQQRSRDDGSVLLGLVNETLYSRAGREEAREIGRCSRDEEKAAEVPMLVQDSGRHQTSSDGDHTQRVCRRAESSVKSVAEVAAKQHCEEGLAAKVLVANPLENRVSLLASRDKQLCVLQHEHSAVIGLSNVESECDGGEIPCDRSLQSRRICDSDSVSSSVMGVAGMGMVSAGGDDLCRDRGVCFYQRGQRTDSRSSPGFGDNSFAAGMHQEGCRSGISIKASTPVAEDNWDTACMMGGSHAEVKPQKGFGVGAEEVGESSSRTTGAGGSSSNSSSGSNGRRSQFLCRGDGDGCVHIKENNTSSGPVGVGNDRSMTGQLTSMSPCKADGVDAEEQRRRVYSVEDVNCRAVDNVMWGYGSEQEGCTPFESKRENENRNRNWNEMSQGPMWMAEGVESPSDARAMERRSAVRALFSHPGHSPARESMRPLAAGLGMEESTGSQVLVQVAGERIAGESRLGARNEREILLGRSVEPQQKHLLSNSADRRIEREEMGMMRALRGPWGEDGGSREESVAASLGKTMPVSVDGGSNSAMSSVESFSTPPRACSSPSLPASIGAGKQSFVQYACAPAMASLASSPPRMAIPNAASEVSAFPSPGSMTMPPGKSHPPSPGESHELHPGLLPHHHPHHPLYLPHVPPVAPYGFYPYYQYPMGYPGAPLAGYPSMAYGMSGGPPTPQMPAASGYGMQQPFPVLPNPGVHEPAVQGGAYRPPVPQPMPFFPFYPYNNFYHSPAVSDMAAGGVGAPPPYHSVTPHHVTPPISPLSMGSSMESLGRRPDGGRGEVGVWQHLLLGGASVLPPAMNSSVRLSLELLTEEERELVWQMRLKKGKERSSLKMADAAAKSEASRQMPSGQVPVDTSATQEDMRTTFTQCLGGSPTDSSENKGPQPLAQSASVHASVALTADDSVFRIPSCTDDVRGDGKTLEGKSTPFVQGMEVRDDERNGSGSDSPSGRNGSGSDSPSRRNGIGSDSPSTEIGDDERNGSSPSLLPNDISKGMTLYQTYSTSMQPPLRAPEPERGTSVSSSSWNSMLSLDGKRAEPGCASDQAASLLLQRIKSECSAAEADEPASDKVKEESSASCEGPSSEGEVTATAELQEQRMDGARHRSVSESLVVNAPDSLSGDMLEPSGGRGICTMDPVGPPSSDPITFPESSVPTAVSLDRRPLQTQELEVDLGTTAGPVGQPATRVVSCEGECSSDPVQCSSDPVQTSSFHSAASPTEPAYHAAVPNAMASPRLVHGTVKPKQDHADEQARALAVEPGAVGGLVGKTNVEVENLPRVDRWNIPGANIEVGGWSGGAGLQYGVKRGAESTPTLALLRTAMEEGSLNSIMGPLVGPGIDNVVDAFTNNHLSRLPFSLVSGPAGGKPGKGGVVKDGNQAGERERWSLKGDLSTGMMVELGRDKFPGGSRAAGSCSLPEMQRERSPAVGSRRDTPEGDTHGTGNLAHGKDSHNEESEAARYRRKAQEMASRRQKAAEEKRIAELKRIKEEAAMKRLQARRRQRSAKLVQQAWRAYWERKTIREEEERRKLEEERAREIAKRHLAILCTWRDRAHFLTLRRKAVLVQSLWRGGQIRRQFSALRNSAIAIQRAWRAFHSLEEQPASSCRSRPKQLKALHHLIVVRNMRKGRIPPSLERFAQLCDRIQAVTEGARIRRRLASKRLQSIVMEIRDTRSLLEQLAEEADGGTPEVDAELMKRLVALLRHKSNQLQTALSCSDQEAMTMVQATPSSPVIPRLLSPDNLVAPSLSGSGSSGAWKLGSPLVGTGTAKRKDVAEEAGSKSEDARLLEILKLAGKDSEERRQGMIGSKGLKQVVREVLERRRRRTVLGRRELVSSGDEGRSQPLERNSNVEVYGEEVDEQSTQAGDLSVSASASGPSNADLQAEDEEHLLNEEESGLWEVSENDSLVGNTSTAAESRNAERDEKGGAGRNSSRVRAGSDSSNATAGAAVSEEKSREADANGKGLSVPTKPFLKRKSKAMKPQKLDWSKVQTKVNSHLEPDFKVRRQPRLKDDQQQPPPGIKPPSLPPLMKQFDARKVRNRILSYEAMAGSLLSADKEGVSDRLPTSLSASNVEMAACQGRQADRSLKGSNSSKHQRSVGGGMMMMRQPVRDGDVEALNDAKNLLEQELDRLQRGEPGDSNSDWEPESIDGVAGDEGDREGGWTSDSNMPDEEGPWLSGRRDRQGRLEALRNDMRMDSLGVENAEDVEEVGVLEEVVVPSRHQSVPGGKEGVEAGKRRLRRGAVRREAWTAGADSSPSRSNRAELQGDSEDNAKEDLGRSRIGSGVLVKTGQLSGIERQRGPPPPTGAAIVRSGTGAESCAREDKEGEGEELVSAVERAMKAVMEDERTKLLTKKNIFSRPAEEVSRIPRLNPDASVLHKVKKGPFYNSLSRSSRKRSLQLNMLTFVSTAGLY</sequence>
<feature type="region of interest" description="Disordered" evidence="1">
    <location>
        <begin position="1457"/>
        <end position="1571"/>
    </location>
</feature>
<feature type="compositionally biased region" description="Low complexity" evidence="1">
    <location>
        <begin position="1117"/>
        <end position="1128"/>
    </location>
</feature>
<feature type="compositionally biased region" description="Acidic residues" evidence="1">
    <location>
        <begin position="2235"/>
        <end position="2251"/>
    </location>
</feature>
<feature type="compositionally biased region" description="Basic and acidic residues" evidence="1">
    <location>
        <begin position="1541"/>
        <end position="1571"/>
    </location>
</feature>
<feature type="region of interest" description="Disordered" evidence="1">
    <location>
        <begin position="690"/>
        <end position="717"/>
    </location>
</feature>
<evidence type="ECO:0000313" key="2">
    <source>
        <dbReference type="EMBL" id="GBG69903.1"/>
    </source>
</evidence>
<feature type="compositionally biased region" description="Gly residues" evidence="1">
    <location>
        <begin position="1457"/>
        <end position="1468"/>
    </location>
</feature>
<feature type="region of interest" description="Disordered" evidence="1">
    <location>
        <begin position="927"/>
        <end position="988"/>
    </location>
</feature>
<feature type="compositionally biased region" description="Basic and acidic residues" evidence="1">
    <location>
        <begin position="2089"/>
        <end position="2107"/>
    </location>
</feature>
<feature type="compositionally biased region" description="Basic and acidic residues" evidence="1">
    <location>
        <begin position="128"/>
        <end position="140"/>
    </location>
</feature>
<evidence type="ECO:0000256" key="1">
    <source>
        <dbReference type="SAM" id="MobiDB-lite"/>
    </source>
</evidence>
<feature type="region of interest" description="Disordered" evidence="1">
    <location>
        <begin position="349"/>
        <end position="380"/>
    </location>
</feature>
<feature type="compositionally biased region" description="Basic and acidic residues" evidence="1">
    <location>
        <begin position="2011"/>
        <end position="2020"/>
    </location>
</feature>
<feature type="region of interest" description="Disordered" evidence="1">
    <location>
        <begin position="2311"/>
        <end position="2411"/>
    </location>
</feature>
<dbReference type="Gramene" id="GBG69903">
    <property type="protein sequence ID" value="GBG69903"/>
    <property type="gene ID" value="CBR_g4731"/>
</dbReference>
<dbReference type="Proteomes" id="UP000265515">
    <property type="component" value="Unassembled WGS sequence"/>
</dbReference>
<feature type="compositionally biased region" description="Basic and acidic residues" evidence="1">
    <location>
        <begin position="157"/>
        <end position="166"/>
    </location>
</feature>
<dbReference type="OrthoDB" id="1939729at2759"/>
<dbReference type="SMART" id="SM00015">
    <property type="entry name" value="IQ"/>
    <property type="match status" value="3"/>
</dbReference>
<dbReference type="EMBL" id="BFEA01000122">
    <property type="protein sequence ID" value="GBG69903.1"/>
    <property type="molecule type" value="Genomic_DNA"/>
</dbReference>
<reference evidence="2 3" key="1">
    <citation type="journal article" date="2018" name="Cell">
        <title>The Chara Genome: Secondary Complexity and Implications for Plant Terrestrialization.</title>
        <authorList>
            <person name="Nishiyama T."/>
            <person name="Sakayama H."/>
            <person name="Vries J.D."/>
            <person name="Buschmann H."/>
            <person name="Saint-Marcoux D."/>
            <person name="Ullrich K.K."/>
            <person name="Haas F.B."/>
            <person name="Vanderstraeten L."/>
            <person name="Becker D."/>
            <person name="Lang D."/>
            <person name="Vosolsobe S."/>
            <person name="Rombauts S."/>
            <person name="Wilhelmsson P.K.I."/>
            <person name="Janitza P."/>
            <person name="Kern R."/>
            <person name="Heyl A."/>
            <person name="Rumpler F."/>
            <person name="Villalobos L.I.A.C."/>
            <person name="Clay J.M."/>
            <person name="Skokan R."/>
            <person name="Toyoda A."/>
            <person name="Suzuki Y."/>
            <person name="Kagoshima H."/>
            <person name="Schijlen E."/>
            <person name="Tajeshwar N."/>
            <person name="Catarino B."/>
            <person name="Hetherington A.J."/>
            <person name="Saltykova A."/>
            <person name="Bonnot C."/>
            <person name="Breuninger H."/>
            <person name="Symeonidi A."/>
            <person name="Radhakrishnan G.V."/>
            <person name="Van Nieuwerburgh F."/>
            <person name="Deforce D."/>
            <person name="Chang C."/>
            <person name="Karol K.G."/>
            <person name="Hedrich R."/>
            <person name="Ulvskov P."/>
            <person name="Glockner G."/>
            <person name="Delwiche C.F."/>
            <person name="Petrasek J."/>
            <person name="Van de Peer Y."/>
            <person name="Friml J."/>
            <person name="Beilby M."/>
            <person name="Dolan L."/>
            <person name="Kohara Y."/>
            <person name="Sugano S."/>
            <person name="Fujiyama A."/>
            <person name="Delaux P.-M."/>
            <person name="Quint M."/>
            <person name="TheiBen G."/>
            <person name="Hagemann M."/>
            <person name="Harholt J."/>
            <person name="Dunand C."/>
            <person name="Zachgo S."/>
            <person name="Langdale J."/>
            <person name="Maumus F."/>
            <person name="Straeten D.V.D."/>
            <person name="Gould S.B."/>
            <person name="Rensing S.A."/>
        </authorList>
    </citation>
    <scope>NUCLEOTIDE SEQUENCE [LARGE SCALE GENOMIC DNA]</scope>
    <source>
        <strain evidence="2 3">S276</strain>
    </source>
</reference>
<feature type="compositionally biased region" description="Basic and acidic residues" evidence="1">
    <location>
        <begin position="2044"/>
        <end position="2053"/>
    </location>
</feature>
<accession>A0A388KIV5</accession>
<proteinExistence type="predicted"/>
<name>A0A388KIV5_CHABU</name>
<dbReference type="Gene3D" id="1.20.5.190">
    <property type="match status" value="1"/>
</dbReference>
<feature type="region of interest" description="Disordered" evidence="1">
    <location>
        <begin position="128"/>
        <end position="166"/>
    </location>
</feature>
<keyword evidence="3" id="KW-1185">Reference proteome</keyword>
<comment type="caution">
    <text evidence="2">The sequence shown here is derived from an EMBL/GenBank/DDBJ whole genome shotgun (WGS) entry which is preliminary data.</text>
</comment>
<feature type="compositionally biased region" description="Polar residues" evidence="1">
    <location>
        <begin position="1040"/>
        <end position="1056"/>
    </location>
</feature>
<protein>
    <submittedName>
        <fullName evidence="2">Uncharacterized protein</fullName>
    </submittedName>
</protein>
<feature type="compositionally biased region" description="Acidic residues" evidence="1">
    <location>
        <begin position="1976"/>
        <end position="1990"/>
    </location>
</feature>
<feature type="region of interest" description="Disordered" evidence="1">
    <location>
        <begin position="1156"/>
        <end position="1205"/>
    </location>
</feature>
<feature type="compositionally biased region" description="Basic and acidic residues" evidence="1">
    <location>
        <begin position="1011"/>
        <end position="1021"/>
    </location>
</feature>
<feature type="compositionally biased region" description="Polar residues" evidence="1">
    <location>
        <begin position="1954"/>
        <end position="1974"/>
    </location>
</feature>
<feature type="compositionally biased region" description="Low complexity" evidence="1">
    <location>
        <begin position="357"/>
        <end position="380"/>
    </location>
</feature>
<evidence type="ECO:0000313" key="3">
    <source>
        <dbReference type="Proteomes" id="UP000265515"/>
    </source>
</evidence>
<feature type="compositionally biased region" description="Basic residues" evidence="1">
    <location>
        <begin position="2065"/>
        <end position="2074"/>
    </location>
</feature>
<feature type="compositionally biased region" description="Polar residues" evidence="1">
    <location>
        <begin position="2023"/>
        <end position="2038"/>
    </location>
</feature>
<dbReference type="InterPro" id="IPR000048">
    <property type="entry name" value="IQ_motif_EF-hand-BS"/>
</dbReference>
<feature type="region of interest" description="Disordered" evidence="1">
    <location>
        <begin position="2174"/>
        <end position="2199"/>
    </location>
</feature>
<feature type="compositionally biased region" description="Polar residues" evidence="1">
    <location>
        <begin position="942"/>
        <end position="988"/>
    </location>
</feature>
<feature type="region of interest" description="Disordered" evidence="1">
    <location>
        <begin position="394"/>
        <end position="427"/>
    </location>
</feature>
<feature type="region of interest" description="Disordered" evidence="1">
    <location>
        <begin position="1948"/>
        <end position="2123"/>
    </location>
</feature>
<feature type="region of interest" description="Disordered" evidence="1">
    <location>
        <begin position="1007"/>
        <end position="1137"/>
    </location>
</feature>
<feature type="compositionally biased region" description="Polar residues" evidence="1">
    <location>
        <begin position="1997"/>
        <end position="2009"/>
    </location>
</feature>
<feature type="compositionally biased region" description="Pro residues" evidence="1">
    <location>
        <begin position="2109"/>
        <end position="2120"/>
    </location>
</feature>
<feature type="compositionally biased region" description="Basic and acidic residues" evidence="1">
    <location>
        <begin position="1192"/>
        <end position="1204"/>
    </location>
</feature>
<gene>
    <name evidence="2" type="ORF">CBR_g4731</name>
</gene>
<feature type="compositionally biased region" description="Polar residues" evidence="1">
    <location>
        <begin position="1095"/>
        <end position="1104"/>
    </location>
</feature>
<feature type="compositionally biased region" description="Basic and acidic residues" evidence="1">
    <location>
        <begin position="1514"/>
        <end position="1533"/>
    </location>
</feature>
<feature type="region of interest" description="Disordered" evidence="1">
    <location>
        <begin position="2222"/>
        <end position="2277"/>
    </location>
</feature>
<organism evidence="2 3">
    <name type="scientific">Chara braunii</name>
    <name type="common">Braun's stonewort</name>
    <dbReference type="NCBI Taxonomy" id="69332"/>
    <lineage>
        <taxon>Eukaryota</taxon>
        <taxon>Viridiplantae</taxon>
        <taxon>Streptophyta</taxon>
        <taxon>Charophyceae</taxon>
        <taxon>Charales</taxon>
        <taxon>Characeae</taxon>
        <taxon>Chara</taxon>
    </lineage>
</organism>